<dbReference type="GO" id="GO:0016787">
    <property type="term" value="F:hydrolase activity"/>
    <property type="evidence" value="ECO:0007669"/>
    <property type="project" value="UniProtKB-KW"/>
</dbReference>
<dbReference type="GO" id="GO:0043138">
    <property type="term" value="F:3'-5' DNA helicase activity"/>
    <property type="evidence" value="ECO:0007669"/>
    <property type="project" value="UniProtKB-EC"/>
</dbReference>
<dbReference type="InterPro" id="IPR041222">
    <property type="entry name" value="PriA_3primeBD"/>
</dbReference>
<name>A0A6N9NMN4_9FLAO</name>
<dbReference type="PROSITE" id="PS51192">
    <property type="entry name" value="HELICASE_ATP_BIND_1"/>
    <property type="match status" value="1"/>
</dbReference>
<dbReference type="HAMAP" id="MF_00983">
    <property type="entry name" value="PriA"/>
    <property type="match status" value="1"/>
</dbReference>
<dbReference type="EMBL" id="WWNE01000007">
    <property type="protein sequence ID" value="NBG66367.1"/>
    <property type="molecule type" value="Genomic_DNA"/>
</dbReference>
<dbReference type="PANTHER" id="PTHR30580:SF0">
    <property type="entry name" value="PRIMOSOMAL PROTEIN N"/>
    <property type="match status" value="1"/>
</dbReference>
<feature type="domain" description="Helicase C-terminal" evidence="14">
    <location>
        <begin position="569"/>
        <end position="724"/>
    </location>
</feature>
<evidence type="ECO:0000259" key="13">
    <source>
        <dbReference type="PROSITE" id="PS51192"/>
    </source>
</evidence>
<feature type="binding site" evidence="12">
    <location>
        <position position="534"/>
    </location>
    <ligand>
        <name>Zn(2+)</name>
        <dbReference type="ChEBI" id="CHEBI:29105"/>
        <label>1</label>
    </ligand>
</feature>
<dbReference type="RefSeq" id="WP_160633319.1">
    <property type="nucleotide sequence ID" value="NZ_WWNE01000007.1"/>
</dbReference>
<dbReference type="AlphaFoldDB" id="A0A6N9NMN4"/>
<dbReference type="Pfam" id="PF18319">
    <property type="entry name" value="Zn_ribbon_PriA"/>
    <property type="match status" value="1"/>
</dbReference>
<dbReference type="Pfam" id="PF17764">
    <property type="entry name" value="PriA_3primeBD"/>
    <property type="match status" value="1"/>
</dbReference>
<dbReference type="CDD" id="cd17929">
    <property type="entry name" value="DEXHc_priA"/>
    <property type="match status" value="1"/>
</dbReference>
<organism evidence="15 16">
    <name type="scientific">Acidiluteibacter ferrifornacis</name>
    <dbReference type="NCBI Taxonomy" id="2692424"/>
    <lineage>
        <taxon>Bacteria</taxon>
        <taxon>Pseudomonadati</taxon>
        <taxon>Bacteroidota</taxon>
        <taxon>Flavobacteriia</taxon>
        <taxon>Flavobacteriales</taxon>
        <taxon>Cryomorphaceae</taxon>
        <taxon>Acidiluteibacter</taxon>
    </lineage>
</organism>
<keyword evidence="5 12" id="KW-0378">Hydrolase</keyword>
<comment type="similarity">
    <text evidence="12">Belongs to the helicase family. PriA subfamily.</text>
</comment>
<evidence type="ECO:0000256" key="8">
    <source>
        <dbReference type="ARBA" id="ARBA00022840"/>
    </source>
</evidence>
<dbReference type="PANTHER" id="PTHR30580">
    <property type="entry name" value="PRIMOSOMAL PROTEIN N"/>
    <property type="match status" value="1"/>
</dbReference>
<keyword evidence="4 12" id="KW-0547">Nucleotide-binding</keyword>
<dbReference type="Pfam" id="PF00270">
    <property type="entry name" value="DEAD"/>
    <property type="match status" value="1"/>
</dbReference>
<dbReference type="PROSITE" id="PS51194">
    <property type="entry name" value="HELICASE_CTER"/>
    <property type="match status" value="1"/>
</dbReference>
<feature type="domain" description="Helicase ATP-binding" evidence="13">
    <location>
        <begin position="297"/>
        <end position="471"/>
    </location>
</feature>
<keyword evidence="9 12" id="KW-0238">DNA-binding</keyword>
<dbReference type="SMART" id="SM00487">
    <property type="entry name" value="DEXDc"/>
    <property type="match status" value="1"/>
</dbReference>
<dbReference type="InterPro" id="IPR005259">
    <property type="entry name" value="PriA"/>
</dbReference>
<comment type="catalytic activity">
    <reaction evidence="12">
        <text>Couples ATP hydrolysis with the unwinding of duplex DNA by translocating in the 3'-5' direction.</text>
        <dbReference type="EC" id="5.6.2.4"/>
    </reaction>
</comment>
<gene>
    <name evidence="12 15" type="primary">priA</name>
    <name evidence="15" type="ORF">GQN54_09585</name>
</gene>
<dbReference type="InterPro" id="IPR040498">
    <property type="entry name" value="PriA_CRR"/>
</dbReference>
<dbReference type="InterPro" id="IPR014001">
    <property type="entry name" value="Helicase_ATP-bd"/>
</dbReference>
<comment type="subunit">
    <text evidence="12">Component of the replication restart primosome.</text>
</comment>
<comment type="cofactor">
    <cofactor evidence="12">
        <name>Zn(2+)</name>
        <dbReference type="ChEBI" id="CHEBI:29105"/>
    </cofactor>
    <text evidence="12">Binds 2 zinc ions per subunit.</text>
</comment>
<reference evidence="15 16" key="1">
    <citation type="submission" date="2019-12" db="EMBL/GenBank/DDBJ databases">
        <authorList>
            <person name="Zhao J."/>
        </authorList>
    </citation>
    <scope>NUCLEOTIDE SEQUENCE [LARGE SCALE GENOMIC DNA]</scope>
    <source>
        <strain evidence="15 16">S-15</strain>
    </source>
</reference>
<dbReference type="NCBIfam" id="TIGR00595">
    <property type="entry name" value="priA"/>
    <property type="match status" value="1"/>
</dbReference>
<feature type="binding site" evidence="12">
    <location>
        <position position="564"/>
    </location>
    <ligand>
        <name>Zn(2+)</name>
        <dbReference type="ChEBI" id="CHEBI:29105"/>
        <label>2</label>
    </ligand>
</feature>
<keyword evidence="7 12" id="KW-0862">Zinc</keyword>
<keyword evidence="8 12" id="KW-0067">ATP-binding</keyword>
<evidence type="ECO:0000313" key="16">
    <source>
        <dbReference type="Proteomes" id="UP000470771"/>
    </source>
</evidence>
<sequence length="827" mass="95080">MSRVTYFVDLVLPLPIPNLYTYRVPVEFSEEIQVGKRVIAQFGKGTKLYTGIIVKIHEKAPDYEAKYIEAVLDEYPIVNSFQLKFWKWIESYYMANPGDVMNAALPSSLKLASETKILLHENFRDVIDDLSDNEYLIVEALEVRNELNVAEIAEILGIKNIHGYIKKLIEKKAIVVEEELKRRYKPKMESYVRLSPRANDEEQLKLIFDEISRAGKQVEALMGFIQLNQRYSKQPKAVRKVDLQKTANISPAIINALVKKEVFEIYEEEVNRIKMAEAQQESYDLNEEQLRAFSEIKSAFSEGKVTLLHGVTSSGKTEVYIQLIEEALKANKQVLYLLPEIALTAQIVGRLQKVFGDKVGVYHSRYNENERAEVWNEVLKFDPTNENSRFQVILGARSAMFLPYSHLGLVIVDEEHENTFKQYDPAPRYQARDASIVLANMHKANVLLGSATPSIESYRNAKDGKYQLVEMFKRFGNVQMPEVLCADIKDATKKKKMKSLFSPLLFEAMEEALENKEQIILFQNRRGYSPIMICETCGHTAECKNCDVGLTYHKYTNRLNCHYCGYSIATPKVCPACGDTAIKVKGFGTEKIEEEIGIYFPDVKVARMDLDTTRAKNAYHTIINQFENQEVQILVGTQMVTKGLDFSNVSLVGILNADNMLHFPDFRSYERSYQLMSQVSGRAGRKSKRGKVIIQSYNPDHQIIRNVIDHDYHTMFKNEVIDRRNFKYPPYYRLIRITLKHRKAAELNIAADFFARDMKAIFGNRVLGPEFPAIAKIRNSYHKQIILKVEKSASIQASKDHLMKIYTNAIHRNEFKGVRVIFDVDPY</sequence>
<keyword evidence="3 12" id="KW-0479">Metal-binding</keyword>
<keyword evidence="16" id="KW-1185">Reference proteome</keyword>
<dbReference type="GO" id="GO:0003677">
    <property type="term" value="F:DNA binding"/>
    <property type="evidence" value="ECO:0007669"/>
    <property type="project" value="UniProtKB-UniRule"/>
</dbReference>
<dbReference type="EC" id="5.6.2.4" evidence="12"/>
<dbReference type="Proteomes" id="UP000470771">
    <property type="component" value="Unassembled WGS sequence"/>
</dbReference>
<keyword evidence="6 12" id="KW-0347">Helicase</keyword>
<accession>A0A6N9NMN4</accession>
<evidence type="ECO:0000259" key="14">
    <source>
        <dbReference type="PROSITE" id="PS51194"/>
    </source>
</evidence>
<dbReference type="GO" id="GO:0006269">
    <property type="term" value="P:DNA replication, synthesis of primer"/>
    <property type="evidence" value="ECO:0007669"/>
    <property type="project" value="UniProtKB-KW"/>
</dbReference>
<keyword evidence="2 12" id="KW-0235">DNA replication</keyword>
<dbReference type="Gene3D" id="3.40.50.300">
    <property type="entry name" value="P-loop containing nucleotide triphosphate hydrolases"/>
    <property type="match status" value="2"/>
</dbReference>
<dbReference type="GO" id="GO:1990077">
    <property type="term" value="C:primosome complex"/>
    <property type="evidence" value="ECO:0007669"/>
    <property type="project" value="UniProtKB-UniRule"/>
</dbReference>
<evidence type="ECO:0000256" key="11">
    <source>
        <dbReference type="ARBA" id="ARBA00048988"/>
    </source>
</evidence>
<feature type="binding site" evidence="12">
    <location>
        <position position="577"/>
    </location>
    <ligand>
        <name>Zn(2+)</name>
        <dbReference type="ChEBI" id="CHEBI:29105"/>
        <label>1</label>
    </ligand>
</feature>
<dbReference type="GO" id="GO:0006310">
    <property type="term" value="P:DNA recombination"/>
    <property type="evidence" value="ECO:0007669"/>
    <property type="project" value="InterPro"/>
</dbReference>
<dbReference type="InterPro" id="IPR041236">
    <property type="entry name" value="PriA_C"/>
</dbReference>
<keyword evidence="1 12" id="KW-0639">Primosome</keyword>
<dbReference type="SUPFAM" id="SSF52540">
    <property type="entry name" value="P-loop containing nucleoside triphosphate hydrolases"/>
    <property type="match status" value="2"/>
</dbReference>
<dbReference type="InterPro" id="IPR001650">
    <property type="entry name" value="Helicase_C-like"/>
</dbReference>
<keyword evidence="10 12" id="KW-0413">Isomerase</keyword>
<dbReference type="InterPro" id="IPR011545">
    <property type="entry name" value="DEAD/DEAH_box_helicase_dom"/>
</dbReference>
<evidence type="ECO:0000256" key="5">
    <source>
        <dbReference type="ARBA" id="ARBA00022801"/>
    </source>
</evidence>
<evidence type="ECO:0000256" key="10">
    <source>
        <dbReference type="ARBA" id="ARBA00023235"/>
    </source>
</evidence>
<evidence type="ECO:0000256" key="9">
    <source>
        <dbReference type="ARBA" id="ARBA00023125"/>
    </source>
</evidence>
<comment type="caution">
    <text evidence="15">The sequence shown here is derived from an EMBL/GenBank/DDBJ whole genome shotgun (WGS) entry which is preliminary data.</text>
</comment>
<evidence type="ECO:0000256" key="1">
    <source>
        <dbReference type="ARBA" id="ARBA00022515"/>
    </source>
</evidence>
<dbReference type="GO" id="GO:0008270">
    <property type="term" value="F:zinc ion binding"/>
    <property type="evidence" value="ECO:0007669"/>
    <property type="project" value="UniProtKB-UniRule"/>
</dbReference>
<evidence type="ECO:0000256" key="4">
    <source>
        <dbReference type="ARBA" id="ARBA00022741"/>
    </source>
</evidence>
<dbReference type="GO" id="GO:0005524">
    <property type="term" value="F:ATP binding"/>
    <property type="evidence" value="ECO:0007669"/>
    <property type="project" value="UniProtKB-UniRule"/>
</dbReference>
<dbReference type="InterPro" id="IPR027417">
    <property type="entry name" value="P-loop_NTPase"/>
</dbReference>
<feature type="binding site" evidence="12">
    <location>
        <position position="546"/>
    </location>
    <ligand>
        <name>Zn(2+)</name>
        <dbReference type="ChEBI" id="CHEBI:29105"/>
        <label>2</label>
    </ligand>
</feature>
<dbReference type="FunFam" id="3.40.50.300:FF:000489">
    <property type="entry name" value="Primosome assembly protein PriA"/>
    <property type="match status" value="1"/>
</dbReference>
<evidence type="ECO:0000256" key="2">
    <source>
        <dbReference type="ARBA" id="ARBA00022705"/>
    </source>
</evidence>
<proteinExistence type="inferred from homology"/>
<evidence type="ECO:0000256" key="6">
    <source>
        <dbReference type="ARBA" id="ARBA00022806"/>
    </source>
</evidence>
<dbReference type="CDD" id="cd18804">
    <property type="entry name" value="SF2_C_priA"/>
    <property type="match status" value="1"/>
</dbReference>
<evidence type="ECO:0000256" key="12">
    <source>
        <dbReference type="HAMAP-Rule" id="MF_00983"/>
    </source>
</evidence>
<evidence type="ECO:0000256" key="3">
    <source>
        <dbReference type="ARBA" id="ARBA00022723"/>
    </source>
</evidence>
<comment type="catalytic activity">
    <reaction evidence="11 12">
        <text>ATP + H2O = ADP + phosphate + H(+)</text>
        <dbReference type="Rhea" id="RHEA:13065"/>
        <dbReference type="ChEBI" id="CHEBI:15377"/>
        <dbReference type="ChEBI" id="CHEBI:15378"/>
        <dbReference type="ChEBI" id="CHEBI:30616"/>
        <dbReference type="ChEBI" id="CHEBI:43474"/>
        <dbReference type="ChEBI" id="CHEBI:456216"/>
        <dbReference type="EC" id="5.6.2.4"/>
    </reaction>
</comment>
<dbReference type="SMART" id="SM00490">
    <property type="entry name" value="HELICc"/>
    <property type="match status" value="1"/>
</dbReference>
<evidence type="ECO:0000256" key="7">
    <source>
        <dbReference type="ARBA" id="ARBA00022833"/>
    </source>
</evidence>
<dbReference type="GO" id="GO:0006270">
    <property type="term" value="P:DNA replication initiation"/>
    <property type="evidence" value="ECO:0007669"/>
    <property type="project" value="TreeGrafter"/>
</dbReference>
<feature type="binding site" evidence="12">
    <location>
        <position position="543"/>
    </location>
    <ligand>
        <name>Zn(2+)</name>
        <dbReference type="ChEBI" id="CHEBI:29105"/>
        <label>2</label>
    </ligand>
</feature>
<protein>
    <recommendedName>
        <fullName evidence="12">Replication restart protein PriA</fullName>
    </recommendedName>
    <alternativeName>
        <fullName evidence="12">ATP-dependent DNA helicase PriA</fullName>
        <ecNumber evidence="12">5.6.2.4</ecNumber>
    </alternativeName>
    <alternativeName>
        <fullName evidence="12">DNA 3'-5' helicase PriA</fullName>
    </alternativeName>
</protein>
<dbReference type="Gene3D" id="3.40.1440.60">
    <property type="entry name" value="PriA, 3(prime) DNA-binding domain"/>
    <property type="match status" value="1"/>
</dbReference>
<dbReference type="GO" id="GO:0006302">
    <property type="term" value="P:double-strand break repair"/>
    <property type="evidence" value="ECO:0007669"/>
    <property type="project" value="InterPro"/>
</dbReference>
<feature type="binding site" evidence="12">
    <location>
        <position position="574"/>
    </location>
    <ligand>
        <name>Zn(2+)</name>
        <dbReference type="ChEBI" id="CHEBI:29105"/>
        <label>1</label>
    </ligand>
</feature>
<dbReference type="Pfam" id="PF00271">
    <property type="entry name" value="Helicase_C"/>
    <property type="match status" value="1"/>
</dbReference>
<feature type="binding site" evidence="12">
    <location>
        <position position="537"/>
    </location>
    <ligand>
        <name>Zn(2+)</name>
        <dbReference type="ChEBI" id="CHEBI:29105"/>
        <label>1</label>
    </ligand>
</feature>
<evidence type="ECO:0000313" key="15">
    <source>
        <dbReference type="EMBL" id="NBG66367.1"/>
    </source>
</evidence>
<dbReference type="InterPro" id="IPR042115">
    <property type="entry name" value="PriA_3primeBD_sf"/>
</dbReference>
<dbReference type="Pfam" id="PF18074">
    <property type="entry name" value="PriA_C"/>
    <property type="match status" value="1"/>
</dbReference>
<comment type="function">
    <text evidence="12">Initiates the restart of stalled replication forks, which reloads the replicative helicase on sites other than the origin of replication. Recognizes and binds to abandoned replication forks and remodels them to uncover a helicase loading site. Promotes assembly of the primosome at these replication forks.</text>
</comment>
<feature type="binding site" evidence="12">
    <location>
        <position position="561"/>
    </location>
    <ligand>
        <name>Zn(2+)</name>
        <dbReference type="ChEBI" id="CHEBI:29105"/>
        <label>2</label>
    </ligand>
</feature>